<dbReference type="InterPro" id="IPR000086">
    <property type="entry name" value="NUDIX_hydrolase_dom"/>
</dbReference>
<dbReference type="PRINTS" id="PR00502">
    <property type="entry name" value="NUDIXFAMILY"/>
</dbReference>
<keyword evidence="4" id="KW-0235">DNA replication</keyword>
<dbReference type="Gene3D" id="3.90.79.10">
    <property type="entry name" value="Nucleoside Triphosphate Pyrophosphohydrolase"/>
    <property type="match status" value="1"/>
</dbReference>
<keyword evidence="9" id="KW-0234">DNA repair</keyword>
<keyword evidence="21" id="KW-1185">Reference proteome</keyword>
<evidence type="ECO:0000313" key="21">
    <source>
        <dbReference type="Proteomes" id="UP001237156"/>
    </source>
</evidence>
<comment type="caution">
    <text evidence="20">The sequence shown here is derived from an EMBL/GenBank/DDBJ whole genome shotgun (WGS) entry which is preliminary data.</text>
</comment>
<evidence type="ECO:0000256" key="13">
    <source>
        <dbReference type="ARBA" id="ARBA00040794"/>
    </source>
</evidence>
<dbReference type="AlphaFoldDB" id="A0AAW6RK90"/>
<evidence type="ECO:0000256" key="2">
    <source>
        <dbReference type="ARBA" id="ARBA00005582"/>
    </source>
</evidence>
<evidence type="ECO:0000256" key="6">
    <source>
        <dbReference type="ARBA" id="ARBA00022763"/>
    </source>
</evidence>
<evidence type="ECO:0000256" key="17">
    <source>
        <dbReference type="RuleBase" id="RU003476"/>
    </source>
</evidence>
<dbReference type="Pfam" id="PF00293">
    <property type="entry name" value="NUDIX"/>
    <property type="match status" value="1"/>
</dbReference>
<gene>
    <name evidence="20" type="ORF">QB898_09320</name>
</gene>
<dbReference type="EC" id="3.6.1.55" evidence="12"/>
<keyword evidence="6" id="KW-0227">DNA damage</keyword>
<dbReference type="GO" id="GO:0008413">
    <property type="term" value="F:8-oxo-7,8-dihydroguanosine triphosphate pyrophosphatase activity"/>
    <property type="evidence" value="ECO:0007669"/>
    <property type="project" value="TreeGrafter"/>
</dbReference>
<comment type="cofactor">
    <cofactor evidence="1">
        <name>Mg(2+)</name>
        <dbReference type="ChEBI" id="CHEBI:18420"/>
    </cofactor>
</comment>
<dbReference type="GO" id="GO:0006281">
    <property type="term" value="P:DNA repair"/>
    <property type="evidence" value="ECO:0007669"/>
    <property type="project" value="UniProtKB-KW"/>
</dbReference>
<dbReference type="InterPro" id="IPR047127">
    <property type="entry name" value="MutT-like"/>
</dbReference>
<evidence type="ECO:0000313" key="20">
    <source>
        <dbReference type="EMBL" id="MDG9699905.1"/>
    </source>
</evidence>
<comment type="catalytic activity">
    <reaction evidence="11">
        <text>8-oxo-GTP + H2O = 8-oxo-GMP + diphosphate + H(+)</text>
        <dbReference type="Rhea" id="RHEA:67616"/>
        <dbReference type="ChEBI" id="CHEBI:15377"/>
        <dbReference type="ChEBI" id="CHEBI:15378"/>
        <dbReference type="ChEBI" id="CHEBI:33019"/>
        <dbReference type="ChEBI" id="CHEBI:143553"/>
        <dbReference type="ChEBI" id="CHEBI:145694"/>
    </reaction>
</comment>
<evidence type="ECO:0000259" key="19">
    <source>
        <dbReference type="PROSITE" id="PS51462"/>
    </source>
</evidence>
<keyword evidence="5" id="KW-0479">Metal-binding</keyword>
<feature type="domain" description="Nudix hydrolase" evidence="19">
    <location>
        <begin position="25"/>
        <end position="151"/>
    </location>
</feature>
<accession>A0AAW6RK90</accession>
<evidence type="ECO:0000256" key="11">
    <source>
        <dbReference type="ARBA" id="ARBA00036904"/>
    </source>
</evidence>
<dbReference type="SUPFAM" id="SSF55811">
    <property type="entry name" value="Nudix"/>
    <property type="match status" value="1"/>
</dbReference>
<evidence type="ECO:0000256" key="12">
    <source>
        <dbReference type="ARBA" id="ARBA00038905"/>
    </source>
</evidence>
<evidence type="ECO:0000256" key="3">
    <source>
        <dbReference type="ARBA" id="ARBA00022457"/>
    </source>
</evidence>
<evidence type="ECO:0000256" key="16">
    <source>
        <dbReference type="ARBA" id="ARBA00042798"/>
    </source>
</evidence>
<dbReference type="Proteomes" id="UP001237156">
    <property type="component" value="Unassembled WGS sequence"/>
</dbReference>
<dbReference type="PROSITE" id="PS51462">
    <property type="entry name" value="NUDIX"/>
    <property type="match status" value="1"/>
</dbReference>
<protein>
    <recommendedName>
        <fullName evidence="13">8-oxo-dGTP diphosphatase</fullName>
        <ecNumber evidence="12">3.6.1.55</ecNumber>
    </recommendedName>
    <alternativeName>
        <fullName evidence="16">7,8-dihydro-8-oxoguanine-triphosphatase</fullName>
    </alternativeName>
    <alternativeName>
        <fullName evidence="15">Mutator protein MutT</fullName>
    </alternativeName>
    <alternativeName>
        <fullName evidence="14">dGTP pyrophosphohydrolase</fullName>
    </alternativeName>
</protein>
<comment type="catalytic activity">
    <reaction evidence="10">
        <text>8-oxo-dGTP + H2O = 8-oxo-dGMP + diphosphate + H(+)</text>
        <dbReference type="Rhea" id="RHEA:31575"/>
        <dbReference type="ChEBI" id="CHEBI:15377"/>
        <dbReference type="ChEBI" id="CHEBI:15378"/>
        <dbReference type="ChEBI" id="CHEBI:33019"/>
        <dbReference type="ChEBI" id="CHEBI:63224"/>
        <dbReference type="ChEBI" id="CHEBI:77896"/>
        <dbReference type="EC" id="3.6.1.55"/>
    </reaction>
</comment>
<dbReference type="EMBL" id="JARVII010000019">
    <property type="protein sequence ID" value="MDG9699905.1"/>
    <property type="molecule type" value="Genomic_DNA"/>
</dbReference>
<keyword evidence="3" id="KW-0515">Mutator protein</keyword>
<dbReference type="GO" id="GO:0046872">
    <property type="term" value="F:metal ion binding"/>
    <property type="evidence" value="ECO:0007669"/>
    <property type="project" value="UniProtKB-KW"/>
</dbReference>
<proteinExistence type="inferred from homology"/>
<sequence length="176" mass="19409">MNSRILHADPQLPRTGGAQQAQRQAIDVAVGILIRADGSFLLTTRPSGKAYAGYWEFPGGKLEAGETVAQALARELNEELGLTLEAAAIRPWRQQLVDYPHALVRLHFCKVHAWRGQPQMREGQQHAWQTLPVQVAPVLPGTIPVLQWLQEQAREKPPAAPPAKPAHRSSNNSGMR</sequence>
<evidence type="ECO:0000256" key="10">
    <source>
        <dbReference type="ARBA" id="ARBA00035861"/>
    </source>
</evidence>
<dbReference type="PROSITE" id="PS00893">
    <property type="entry name" value="NUDIX_BOX"/>
    <property type="match status" value="1"/>
</dbReference>
<comment type="similarity">
    <text evidence="2 17">Belongs to the Nudix hydrolase family.</text>
</comment>
<evidence type="ECO:0000256" key="4">
    <source>
        <dbReference type="ARBA" id="ARBA00022705"/>
    </source>
</evidence>
<dbReference type="RefSeq" id="WP_279524724.1">
    <property type="nucleotide sequence ID" value="NZ_JARVII010000019.1"/>
</dbReference>
<evidence type="ECO:0000256" key="7">
    <source>
        <dbReference type="ARBA" id="ARBA00022801"/>
    </source>
</evidence>
<name>A0AAW6RK90_9BURK</name>
<dbReference type="PANTHER" id="PTHR47707:SF1">
    <property type="entry name" value="NUDIX HYDROLASE FAMILY PROTEIN"/>
    <property type="match status" value="1"/>
</dbReference>
<dbReference type="GO" id="GO:0044715">
    <property type="term" value="F:8-oxo-dGDP phosphatase activity"/>
    <property type="evidence" value="ECO:0007669"/>
    <property type="project" value="TreeGrafter"/>
</dbReference>
<dbReference type="InterPro" id="IPR020084">
    <property type="entry name" value="NUDIX_hydrolase_CS"/>
</dbReference>
<dbReference type="GO" id="GO:0044716">
    <property type="term" value="F:8-oxo-GDP phosphatase activity"/>
    <property type="evidence" value="ECO:0007669"/>
    <property type="project" value="TreeGrafter"/>
</dbReference>
<reference evidence="20 21" key="1">
    <citation type="submission" date="2023-04" db="EMBL/GenBank/DDBJ databases">
        <title>Ottowia paracancer sp. nov., isolated from human stomach.</title>
        <authorList>
            <person name="Song Y."/>
        </authorList>
    </citation>
    <scope>NUCLEOTIDE SEQUENCE [LARGE SCALE GENOMIC DNA]</scope>
    <source>
        <strain evidence="20 21">10c7w1</strain>
    </source>
</reference>
<dbReference type="InterPro" id="IPR015797">
    <property type="entry name" value="NUDIX_hydrolase-like_dom_sf"/>
</dbReference>
<evidence type="ECO:0000256" key="9">
    <source>
        <dbReference type="ARBA" id="ARBA00023204"/>
    </source>
</evidence>
<keyword evidence="7 17" id="KW-0378">Hydrolase</keyword>
<evidence type="ECO:0000256" key="18">
    <source>
        <dbReference type="SAM" id="MobiDB-lite"/>
    </source>
</evidence>
<dbReference type="CDD" id="cd03425">
    <property type="entry name" value="NUDIX_MutT_NudA_like"/>
    <property type="match status" value="1"/>
</dbReference>
<evidence type="ECO:0000256" key="14">
    <source>
        <dbReference type="ARBA" id="ARBA00041592"/>
    </source>
</evidence>
<evidence type="ECO:0000256" key="8">
    <source>
        <dbReference type="ARBA" id="ARBA00022842"/>
    </source>
</evidence>
<organism evidence="20 21">
    <name type="scientific">Ottowia cancrivicina</name>
    <dbReference type="NCBI Taxonomy" id="3040346"/>
    <lineage>
        <taxon>Bacteria</taxon>
        <taxon>Pseudomonadati</taxon>
        <taxon>Pseudomonadota</taxon>
        <taxon>Betaproteobacteria</taxon>
        <taxon>Burkholderiales</taxon>
        <taxon>Comamonadaceae</taxon>
        <taxon>Ottowia</taxon>
    </lineage>
</organism>
<evidence type="ECO:0000256" key="15">
    <source>
        <dbReference type="ARBA" id="ARBA00041979"/>
    </source>
</evidence>
<evidence type="ECO:0000256" key="5">
    <source>
        <dbReference type="ARBA" id="ARBA00022723"/>
    </source>
</evidence>
<feature type="region of interest" description="Disordered" evidence="18">
    <location>
        <begin position="152"/>
        <end position="176"/>
    </location>
</feature>
<keyword evidence="8" id="KW-0460">Magnesium</keyword>
<dbReference type="GO" id="GO:0035539">
    <property type="term" value="F:8-oxo-7,8-dihydrodeoxyguanosine triphosphate pyrophosphatase activity"/>
    <property type="evidence" value="ECO:0007669"/>
    <property type="project" value="UniProtKB-EC"/>
</dbReference>
<dbReference type="PANTHER" id="PTHR47707">
    <property type="entry name" value="8-OXO-DGTP DIPHOSPHATASE"/>
    <property type="match status" value="1"/>
</dbReference>
<evidence type="ECO:0000256" key="1">
    <source>
        <dbReference type="ARBA" id="ARBA00001946"/>
    </source>
</evidence>
<dbReference type="GO" id="GO:0006260">
    <property type="term" value="P:DNA replication"/>
    <property type="evidence" value="ECO:0007669"/>
    <property type="project" value="UniProtKB-KW"/>
</dbReference>
<dbReference type="InterPro" id="IPR020476">
    <property type="entry name" value="Nudix_hydrolase"/>
</dbReference>